<dbReference type="RefSeq" id="XP_017987846.1">
    <property type="nucleotide sequence ID" value="XM_018132357.1"/>
</dbReference>
<gene>
    <name evidence="4" type="ORF">AW171_hschr42768</name>
</gene>
<evidence type="ECO:0000259" key="3">
    <source>
        <dbReference type="Pfam" id="PF08232"/>
    </source>
</evidence>
<dbReference type="Pfam" id="PF08232">
    <property type="entry name" value="Striatin"/>
    <property type="match status" value="1"/>
</dbReference>
<evidence type="ECO:0000313" key="4">
    <source>
        <dbReference type="EMBL" id="AMD20850.1"/>
    </source>
</evidence>
<evidence type="ECO:0000256" key="2">
    <source>
        <dbReference type="SAM" id="MobiDB-lite"/>
    </source>
</evidence>
<dbReference type="PANTHER" id="PTHR15653:SF0">
    <property type="entry name" value="CONNECTOR OF KINASE TO AP-1, ISOFORM E"/>
    <property type="match status" value="1"/>
</dbReference>
<dbReference type="GeneID" id="28724115"/>
<sequence length="573" mass="64743">MNQQPSVSPSACYTLPGVMHYLQTEFTKNERDRINWELERCEMKARIAQLEGENRDLRYECMKLKQESTAEPEDISYQEPQLIKSKLSVQENVKEIVYLLKSPQVTEQLDAWNNKCSSIHPLESMNLNTRKPSGKDMAAESGSGAPMQDSPVSPKVKITSPQQPLSPSLFMSAGQKYESDQETIVLEQQSSALVSPSSGGGSANIENITSPISLRSNKMSSPKKVHLTQPASSTTPLAYVDKLTLFQNNLLTLTGDVQLKHWLISSDLELGDKLTIPTFHGLGQYVIAIFWWDAKTFITIDESGLKVWSVEIPEPIMQWDCFQNLEFENIDIIDFKNKWLVLKLGGRILIWKLDISNEDNMISIASNYELLLDDQKPAFFILGLTEESLIVLYLDPCHWTIYNFQGKVLQQYDLSEFTTDLNPKGNNVTRLVLNKKTSKLLIQINNQLIVYSFDQKKTVATFELESIPSNIVFKFNSEIVVLGYCDGTIEVRDLKDFDKIIKSYNHYRIENNALSSDVAHHRSDVVTRAEGEKEIPMKNFINMDVAIVNDTPAIVSGGDSGLVRLVSLHDVAF</sequence>
<keyword evidence="5" id="KW-1185">Reference proteome</keyword>
<dbReference type="Proteomes" id="UP000243052">
    <property type="component" value="Chromosome iv"/>
</dbReference>
<protein>
    <submittedName>
        <fullName evidence="4">HDR108Cp</fullName>
    </submittedName>
</protein>
<dbReference type="OrthoDB" id="727118at2759"/>
<name>A0A109UZ44_9SACH</name>
<proteinExistence type="predicted"/>
<dbReference type="InterPro" id="IPR036322">
    <property type="entry name" value="WD40_repeat_dom_sf"/>
</dbReference>
<organism evidence="4 5">
    <name type="scientific">Eremothecium sinecaudum</name>
    <dbReference type="NCBI Taxonomy" id="45286"/>
    <lineage>
        <taxon>Eukaryota</taxon>
        <taxon>Fungi</taxon>
        <taxon>Dikarya</taxon>
        <taxon>Ascomycota</taxon>
        <taxon>Saccharomycotina</taxon>
        <taxon>Saccharomycetes</taxon>
        <taxon>Saccharomycetales</taxon>
        <taxon>Saccharomycetaceae</taxon>
        <taxon>Eremothecium</taxon>
    </lineage>
</organism>
<dbReference type="InterPro" id="IPR013258">
    <property type="entry name" value="Striatin_N"/>
</dbReference>
<dbReference type="Gene3D" id="1.20.5.300">
    <property type="match status" value="1"/>
</dbReference>
<dbReference type="AlphaFoldDB" id="A0A109UZ44"/>
<dbReference type="PANTHER" id="PTHR15653">
    <property type="entry name" value="STRIATIN"/>
    <property type="match status" value="1"/>
</dbReference>
<reference evidence="4 5" key="1">
    <citation type="submission" date="2016-01" db="EMBL/GenBank/DDBJ databases">
        <title>Genome sequence of the yeast Holleya sinecauda.</title>
        <authorList>
            <person name="Dietrich F.S."/>
        </authorList>
    </citation>
    <scope>NUCLEOTIDE SEQUENCE [LARGE SCALE GENOMIC DNA]</scope>
    <source>
        <strain evidence="4 5">ATCC 58844</strain>
    </source>
</reference>
<dbReference type="InterPro" id="IPR051488">
    <property type="entry name" value="WD_repeat_striatin"/>
</dbReference>
<evidence type="ECO:0000313" key="5">
    <source>
        <dbReference type="Proteomes" id="UP000243052"/>
    </source>
</evidence>
<dbReference type="SUPFAM" id="SSF50978">
    <property type="entry name" value="WD40 repeat-like"/>
    <property type="match status" value="1"/>
</dbReference>
<dbReference type="STRING" id="45286.A0A109UZ44"/>
<evidence type="ECO:0000256" key="1">
    <source>
        <dbReference type="ARBA" id="ARBA00023054"/>
    </source>
</evidence>
<accession>A0A109UZ44</accession>
<feature type="domain" description="Striatin N-terminal" evidence="3">
    <location>
        <begin position="14"/>
        <end position="58"/>
    </location>
</feature>
<dbReference type="EMBL" id="CP014244">
    <property type="protein sequence ID" value="AMD20850.1"/>
    <property type="molecule type" value="Genomic_DNA"/>
</dbReference>
<feature type="region of interest" description="Disordered" evidence="2">
    <location>
        <begin position="124"/>
        <end position="165"/>
    </location>
</feature>
<keyword evidence="1" id="KW-0175">Coiled coil</keyword>